<organism evidence="1 2">
    <name type="scientific">Blautia segnis</name>
    <dbReference type="NCBI Taxonomy" id="2763030"/>
    <lineage>
        <taxon>Bacteria</taxon>
        <taxon>Bacillati</taxon>
        <taxon>Bacillota</taxon>
        <taxon>Clostridia</taxon>
        <taxon>Lachnospirales</taxon>
        <taxon>Lachnospiraceae</taxon>
        <taxon>Blautia</taxon>
    </lineage>
</organism>
<evidence type="ECO:0000313" key="1">
    <source>
        <dbReference type="EMBL" id="MBC5651326.1"/>
    </source>
</evidence>
<sequence>MNEILSYEKFVENLRAYLLDTLNLQEERIYFEAKDEEGMAPNGDRLFMECRVSSEGKEVCGIHTEELYEDYLDGISIKRIGDTVTNEILKLKDARLFKKVQDVNNYFKVKGDLFIRLLNKKKHEKALENAVYKEVDGIACVLYMKVGQQDGRISSMKIHKASLADWGMDEDEAYENALANTYFLTPPRIYKWECLLFNPDYEGDDFMDMNYEENIVERNAGSCLSTSIRTNGAVAVFLPDVAQRIADLMDDDFYIVFTSVHEAMIHSKRMFCPEDLERILKETLKEATLDEDFLTDEIYYYDRGARKIMKWKKVVSKVTLPASCVERLPL</sequence>
<dbReference type="InterPro" id="IPR043743">
    <property type="entry name" value="DUF5688"/>
</dbReference>
<reference evidence="1 2" key="1">
    <citation type="submission" date="2020-08" db="EMBL/GenBank/DDBJ databases">
        <title>Genome public.</title>
        <authorList>
            <person name="Liu C."/>
            <person name="Sun Q."/>
        </authorList>
    </citation>
    <scope>NUCLEOTIDE SEQUENCE [LARGE SCALE GENOMIC DNA]</scope>
    <source>
        <strain evidence="1 2">BX17</strain>
    </source>
</reference>
<protein>
    <submittedName>
        <fullName evidence="1">Uncharacterized protein</fullName>
    </submittedName>
</protein>
<gene>
    <name evidence="1" type="ORF">H8S54_09425</name>
</gene>
<dbReference type="Pfam" id="PF18941">
    <property type="entry name" value="DUF5688"/>
    <property type="match status" value="1"/>
</dbReference>
<dbReference type="AlphaFoldDB" id="A0A8I0ACL9"/>
<evidence type="ECO:0000313" key="2">
    <source>
        <dbReference type="Proteomes" id="UP000652847"/>
    </source>
</evidence>
<proteinExistence type="predicted"/>
<dbReference type="EMBL" id="JACOOT010000021">
    <property type="protein sequence ID" value="MBC5651326.1"/>
    <property type="molecule type" value="Genomic_DNA"/>
</dbReference>
<name>A0A8I0ACL9_9FIRM</name>
<dbReference type="RefSeq" id="WP_186901360.1">
    <property type="nucleotide sequence ID" value="NZ_JACOOT010000021.1"/>
</dbReference>
<comment type="caution">
    <text evidence="1">The sequence shown here is derived from an EMBL/GenBank/DDBJ whole genome shotgun (WGS) entry which is preliminary data.</text>
</comment>
<dbReference type="Proteomes" id="UP000652847">
    <property type="component" value="Unassembled WGS sequence"/>
</dbReference>
<keyword evidence="2" id="KW-1185">Reference proteome</keyword>
<accession>A0A8I0ACL9</accession>